<keyword evidence="2" id="KW-1133">Transmembrane helix</keyword>
<evidence type="ECO:0000313" key="4">
    <source>
        <dbReference type="Proteomes" id="UP000199352"/>
    </source>
</evidence>
<protein>
    <submittedName>
        <fullName evidence="3">Uncharacterized protein</fullName>
    </submittedName>
</protein>
<keyword evidence="4" id="KW-1185">Reference proteome</keyword>
<dbReference type="Proteomes" id="UP000199352">
    <property type="component" value="Unassembled WGS sequence"/>
</dbReference>
<feature type="compositionally biased region" description="Basic and acidic residues" evidence="1">
    <location>
        <begin position="838"/>
        <end position="849"/>
    </location>
</feature>
<gene>
    <name evidence="3" type="ORF">SAMN05216188_13074</name>
</gene>
<evidence type="ECO:0000256" key="2">
    <source>
        <dbReference type="SAM" id="Phobius"/>
    </source>
</evidence>
<dbReference type="AlphaFoldDB" id="A0A1H9W4C0"/>
<dbReference type="RefSeq" id="WP_089961043.1">
    <property type="nucleotide sequence ID" value="NZ_FOFR01000030.1"/>
</dbReference>
<feature type="transmembrane region" description="Helical" evidence="2">
    <location>
        <begin position="796"/>
        <end position="816"/>
    </location>
</feature>
<name>A0A1H9W4C0_9PSEU</name>
<dbReference type="STRING" id="402600.SAMN05216188_13074"/>
<feature type="transmembrane region" description="Helical" evidence="2">
    <location>
        <begin position="737"/>
        <end position="755"/>
    </location>
</feature>
<keyword evidence="2" id="KW-0812">Transmembrane</keyword>
<reference evidence="4" key="1">
    <citation type="submission" date="2016-10" db="EMBL/GenBank/DDBJ databases">
        <authorList>
            <person name="Varghese N."/>
            <person name="Submissions S."/>
        </authorList>
    </citation>
    <scope>NUCLEOTIDE SEQUENCE [LARGE SCALE GENOMIC DNA]</scope>
    <source>
        <strain evidence="4">CGMCC 4.3525</strain>
    </source>
</reference>
<evidence type="ECO:0000313" key="3">
    <source>
        <dbReference type="EMBL" id="SES28786.1"/>
    </source>
</evidence>
<proteinExistence type="predicted"/>
<accession>A0A1H9W4C0</accession>
<evidence type="ECO:0000256" key="1">
    <source>
        <dbReference type="SAM" id="MobiDB-lite"/>
    </source>
</evidence>
<feature type="region of interest" description="Disordered" evidence="1">
    <location>
        <begin position="835"/>
        <end position="858"/>
    </location>
</feature>
<dbReference type="EMBL" id="FOFR01000030">
    <property type="protein sequence ID" value="SES28786.1"/>
    <property type="molecule type" value="Genomic_DNA"/>
</dbReference>
<organism evidence="3 4">
    <name type="scientific">Lentzea xinjiangensis</name>
    <dbReference type="NCBI Taxonomy" id="402600"/>
    <lineage>
        <taxon>Bacteria</taxon>
        <taxon>Bacillati</taxon>
        <taxon>Actinomycetota</taxon>
        <taxon>Actinomycetes</taxon>
        <taxon>Pseudonocardiales</taxon>
        <taxon>Pseudonocardiaceae</taxon>
        <taxon>Lentzea</taxon>
    </lineage>
</organism>
<feature type="transmembrane region" description="Helical" evidence="2">
    <location>
        <begin position="767"/>
        <end position="790"/>
    </location>
</feature>
<sequence length="858" mass="92763">MTTTTTQSAGDTAALRPIGGIDTVYHLLADTDNGDDYRRIPGMEQLALRGSELYLGEVPISTACWDKDFVTWTQEFEGHFSAGVLRFLDDGLTVSGDISIGTSADDAVRLSVHGTLPPPAVYDTRITVSPHAKGTDPKTVPADQWTTGRVLRLSSDYDDSGTIYAKIELTDAKGEFQELSNSTQSIEGNNFVVTISTSSEECSALIESDPGFYREAELKFPIAEQYGKGVGAVRATCGTAAATDKVWLWEATPRRVPEQRADNLPIRGVPQVVLSALTTQVDDDVQMGVYSGLAVENLVTLTPPDAIDGGKDVVSELINDKLMRNMKWAMGRQEPEKGWLKDFLLTSAPTLNTEQEALAKKGEAFYREFGCAYLTKSFNQHSGCTVKLSQQQALKLDNYFSAGIAQKPEFNIQHQGLYREAYLAVRPKLQDYIADDGNAWAQKALQRLTTGTNFTQLFNSYHIQTARDAALRVIKKNGLLLATLDPTGATAKTYYERVTAVLVGKTSADARSGDINLVKDWLPNALKVYLEKIKDGTIQLDTMSAIEAKAALEFLAKNEMAVVGDIAQLIVSHGNVANRFDQAKAVEGSWANTIGKKYPKLAMAGKLSFPLLWVGSVYQTVTALTKADWKSMTTQERAKAVISATELGLQAFKAVKDAYKGTAHIARKLGVLSKLSGWFGKIEALEGIGALAAQITKAKDWITPAAKALEPLLKQVGKGTMFEVLFAKSVLSGVMKILGAAVAVALTVVAFVDLLDAIKNGRPIDTLWASLNFAVAFLGAVVAIASLFVAGLALPIIGFVLAIAGIVMAIIQWFTTTPRNPMDDFMKNHGKPFVDALPDPKQDAHKSDTKTLLGTAGS</sequence>
<dbReference type="OrthoDB" id="5173022at2"/>
<keyword evidence="2" id="KW-0472">Membrane</keyword>